<feature type="region of interest" description="Disordered" evidence="1">
    <location>
        <begin position="192"/>
        <end position="218"/>
    </location>
</feature>
<feature type="domain" description="DUF4604" evidence="2">
    <location>
        <begin position="14"/>
        <end position="217"/>
    </location>
</feature>
<accession>A0AAV0BJ96</accession>
<feature type="compositionally biased region" description="Basic and acidic residues" evidence="1">
    <location>
        <begin position="97"/>
        <end position="118"/>
    </location>
</feature>
<evidence type="ECO:0000313" key="4">
    <source>
        <dbReference type="Proteomes" id="UP001153365"/>
    </source>
</evidence>
<feature type="compositionally biased region" description="Acidic residues" evidence="1">
    <location>
        <begin position="60"/>
        <end position="73"/>
    </location>
</feature>
<keyword evidence="4" id="KW-1185">Reference proteome</keyword>
<dbReference type="EMBL" id="CALTRL010005796">
    <property type="protein sequence ID" value="CAH7686517.1"/>
    <property type="molecule type" value="Genomic_DNA"/>
</dbReference>
<organism evidence="3 4">
    <name type="scientific">Phakopsora pachyrhizi</name>
    <name type="common">Asian soybean rust disease fungus</name>
    <dbReference type="NCBI Taxonomy" id="170000"/>
    <lineage>
        <taxon>Eukaryota</taxon>
        <taxon>Fungi</taxon>
        <taxon>Dikarya</taxon>
        <taxon>Basidiomycota</taxon>
        <taxon>Pucciniomycotina</taxon>
        <taxon>Pucciniomycetes</taxon>
        <taxon>Pucciniales</taxon>
        <taxon>Phakopsoraceae</taxon>
        <taxon>Phakopsora</taxon>
    </lineage>
</organism>
<evidence type="ECO:0000313" key="3">
    <source>
        <dbReference type="EMBL" id="CAH7686517.1"/>
    </source>
</evidence>
<feature type="compositionally biased region" description="Acidic residues" evidence="1">
    <location>
        <begin position="81"/>
        <end position="90"/>
    </location>
</feature>
<evidence type="ECO:0000256" key="1">
    <source>
        <dbReference type="SAM" id="MobiDB-lite"/>
    </source>
</evidence>
<protein>
    <recommendedName>
        <fullName evidence="2">DUF4604 domain-containing protein</fullName>
    </recommendedName>
</protein>
<evidence type="ECO:0000259" key="2">
    <source>
        <dbReference type="Pfam" id="PF15377"/>
    </source>
</evidence>
<name>A0AAV0BJ96_PHAPC</name>
<gene>
    <name evidence="3" type="ORF">PPACK8108_LOCUS21173</name>
</gene>
<sequence length="218" mass="24001">MAPRSNQTKPHQYKNLTFTDHRPKFLANIDAALRGTVPLKSAQTVVLDPNRPAIPVRPESDEDGPQIVEEAELDGMGRLSDEDEERDEDSPLVVVVKEGKHLTKNEAEAERIRMRDNPDAPSSIPSSSRATIKPSLAFSSSGKEVQSSSKRKAIAVVGDESSAGWSELVKRTKGDKDTLVATIKEEQEKAQQAKISKKQKKLDLKAKNKKAKSLMSFS</sequence>
<feature type="region of interest" description="Disordered" evidence="1">
    <location>
        <begin position="49"/>
        <end position="154"/>
    </location>
</feature>
<dbReference type="AlphaFoldDB" id="A0AAV0BJ96"/>
<dbReference type="Proteomes" id="UP001153365">
    <property type="component" value="Unassembled WGS sequence"/>
</dbReference>
<comment type="caution">
    <text evidence="3">The sequence shown here is derived from an EMBL/GenBank/DDBJ whole genome shotgun (WGS) entry which is preliminary data.</text>
</comment>
<feature type="compositionally biased region" description="Low complexity" evidence="1">
    <location>
        <begin position="139"/>
        <end position="148"/>
    </location>
</feature>
<proteinExistence type="predicted"/>
<dbReference type="Pfam" id="PF15377">
    <property type="entry name" value="DUF4604"/>
    <property type="match status" value="1"/>
</dbReference>
<dbReference type="InterPro" id="IPR027911">
    <property type="entry name" value="DUF4604"/>
</dbReference>
<reference evidence="3" key="1">
    <citation type="submission" date="2022-06" db="EMBL/GenBank/DDBJ databases">
        <authorList>
            <consortium name="SYNGENTA / RWTH Aachen University"/>
        </authorList>
    </citation>
    <scope>NUCLEOTIDE SEQUENCE</scope>
</reference>